<gene>
    <name evidence="2" type="ORF">HMPREF1555_01668</name>
</gene>
<proteinExistence type="predicted"/>
<dbReference type="AlphaFoldDB" id="A0A0E2LP16"/>
<keyword evidence="1" id="KW-1133">Transmembrane helix</keyword>
<evidence type="ECO:0000313" key="3">
    <source>
        <dbReference type="Proteomes" id="UP000016630"/>
    </source>
</evidence>
<keyword evidence="1" id="KW-0812">Transmembrane</keyword>
<evidence type="ECO:0000256" key="1">
    <source>
        <dbReference type="SAM" id="Phobius"/>
    </source>
</evidence>
<sequence>MGAFVLSPPESAFFILQFIYKSFMIYIFIENVLYINRKQSIYKLKMVYI</sequence>
<feature type="transmembrane region" description="Helical" evidence="1">
    <location>
        <begin position="12"/>
        <end position="35"/>
    </location>
</feature>
<name>A0A0E2LP16_PORGN</name>
<dbReference type="EMBL" id="AWUW01000121">
    <property type="protein sequence ID" value="ERJ64873.1"/>
    <property type="molecule type" value="Genomic_DNA"/>
</dbReference>
<accession>A0A0E2LP16</accession>
<dbReference type="HOGENOM" id="CLU_209999_0_0_10"/>
<evidence type="ECO:0000313" key="2">
    <source>
        <dbReference type="EMBL" id="ERJ64873.1"/>
    </source>
</evidence>
<dbReference type="Proteomes" id="UP000016630">
    <property type="component" value="Unassembled WGS sequence"/>
</dbReference>
<protein>
    <submittedName>
        <fullName evidence="2">Uncharacterized protein</fullName>
    </submittedName>
</protein>
<organism evidence="2 3">
    <name type="scientific">Porphyromonas gingivalis F0570</name>
    <dbReference type="NCBI Taxonomy" id="1227271"/>
    <lineage>
        <taxon>Bacteria</taxon>
        <taxon>Pseudomonadati</taxon>
        <taxon>Bacteroidota</taxon>
        <taxon>Bacteroidia</taxon>
        <taxon>Bacteroidales</taxon>
        <taxon>Porphyromonadaceae</taxon>
        <taxon>Porphyromonas</taxon>
    </lineage>
</organism>
<reference evidence="2 3" key="1">
    <citation type="submission" date="2013-06" db="EMBL/GenBank/DDBJ databases">
        <authorList>
            <person name="Weinstock G."/>
            <person name="Sodergren E."/>
            <person name="Lobos E.A."/>
            <person name="Fulton L."/>
            <person name="Fulton R."/>
            <person name="Courtney L."/>
            <person name="Fronick C."/>
            <person name="O'Laughlin M."/>
            <person name="Godfrey J."/>
            <person name="Wilson R.M."/>
            <person name="Miner T."/>
            <person name="Farmer C."/>
            <person name="Delehaunty K."/>
            <person name="Cordes M."/>
            <person name="Minx P."/>
            <person name="Tomlinson C."/>
            <person name="Chen J."/>
            <person name="Wollam A."/>
            <person name="Pepin K.H."/>
            <person name="Bhonagiri V."/>
            <person name="Zhang X."/>
            <person name="Warren W."/>
            <person name="Mitreva M."/>
            <person name="Mardis E.R."/>
            <person name="Wilson R.K."/>
        </authorList>
    </citation>
    <scope>NUCLEOTIDE SEQUENCE [LARGE SCALE GENOMIC DNA]</scope>
    <source>
        <strain evidence="2 3">F0570</strain>
    </source>
</reference>
<comment type="caution">
    <text evidence="2">The sequence shown here is derived from an EMBL/GenBank/DDBJ whole genome shotgun (WGS) entry which is preliminary data.</text>
</comment>
<keyword evidence="1" id="KW-0472">Membrane</keyword>